<dbReference type="PANTHER" id="PTHR14097:SF7">
    <property type="entry name" value="OXIDOREDUCTASE HTATIP2"/>
    <property type="match status" value="1"/>
</dbReference>
<organism evidence="2 3">
    <name type="scientific">Erythrobacter longus</name>
    <dbReference type="NCBI Taxonomy" id="1044"/>
    <lineage>
        <taxon>Bacteria</taxon>
        <taxon>Pseudomonadati</taxon>
        <taxon>Pseudomonadota</taxon>
        <taxon>Alphaproteobacteria</taxon>
        <taxon>Sphingomonadales</taxon>
        <taxon>Erythrobacteraceae</taxon>
        <taxon>Erythrobacter/Porphyrobacter group</taxon>
        <taxon>Erythrobacter</taxon>
    </lineage>
</organism>
<accession>A0A074M7Z3</accession>
<dbReference type="eggNOG" id="COG0702">
    <property type="taxonomic scope" value="Bacteria"/>
</dbReference>
<evidence type="ECO:0000313" key="3">
    <source>
        <dbReference type="Proteomes" id="UP000027647"/>
    </source>
</evidence>
<name>A0A074M7Z3_ERYLO</name>
<dbReference type="AlphaFoldDB" id="A0A074M7Z3"/>
<reference evidence="2 3" key="1">
    <citation type="submission" date="2014-04" db="EMBL/GenBank/DDBJ databases">
        <title>A comprehensive comparison of genomes of Erythrobacter spp. strains.</title>
        <authorList>
            <person name="Zheng Q."/>
        </authorList>
    </citation>
    <scope>NUCLEOTIDE SEQUENCE [LARGE SCALE GENOMIC DNA]</scope>
    <source>
        <strain evidence="2 3">DSM 6997</strain>
    </source>
</reference>
<dbReference type="PANTHER" id="PTHR14097">
    <property type="entry name" value="OXIDOREDUCTASE HTATIP2"/>
    <property type="match status" value="1"/>
</dbReference>
<dbReference type="Proteomes" id="UP000027647">
    <property type="component" value="Unassembled WGS sequence"/>
</dbReference>
<dbReference type="STRING" id="1044.EH31_07615"/>
<feature type="domain" description="NAD(P)-binding" evidence="1">
    <location>
        <begin position="18"/>
        <end position="166"/>
    </location>
</feature>
<evidence type="ECO:0000313" key="2">
    <source>
        <dbReference type="EMBL" id="KEO90896.1"/>
    </source>
</evidence>
<dbReference type="SUPFAM" id="SSF51735">
    <property type="entry name" value="NAD(P)-binding Rossmann-fold domains"/>
    <property type="match status" value="1"/>
</dbReference>
<protein>
    <submittedName>
        <fullName evidence="2">Nucleoside-diphosphate sugar epimerase</fullName>
    </submittedName>
</protein>
<evidence type="ECO:0000259" key="1">
    <source>
        <dbReference type="Pfam" id="PF13460"/>
    </source>
</evidence>
<dbReference type="OrthoDB" id="9798632at2"/>
<sequence length="237" mass="25766">MSEPRDHPQGPVRIGLVGATGLIGRRLIELSSAGEEVRMVGIARREPELPKGAKVEMFVADPARWGEILEAVKPRALICALGTTWRKAGRDEAAFRTVDYDLIVATAKAAREAGVPNFVLVSSSGANRNAKNFYLRTKGETEDAVSKLGFNRVDILRPGLLKGTRQDDLRPLEAIAQLVSPVLDPLLPNKWQGLRSIDADHVCEAAMGLALRKAAGCFNHDNDAIKRAARDWRAKAG</sequence>
<proteinExistence type="predicted"/>
<keyword evidence="3" id="KW-1185">Reference proteome</keyword>
<dbReference type="Gene3D" id="3.40.50.720">
    <property type="entry name" value="NAD(P)-binding Rossmann-like Domain"/>
    <property type="match status" value="1"/>
</dbReference>
<dbReference type="InterPro" id="IPR016040">
    <property type="entry name" value="NAD(P)-bd_dom"/>
</dbReference>
<dbReference type="EMBL" id="JMIW01000002">
    <property type="protein sequence ID" value="KEO90896.1"/>
    <property type="molecule type" value="Genomic_DNA"/>
</dbReference>
<dbReference type="Pfam" id="PF13460">
    <property type="entry name" value="NAD_binding_10"/>
    <property type="match status" value="1"/>
</dbReference>
<comment type="caution">
    <text evidence="2">The sequence shown here is derived from an EMBL/GenBank/DDBJ whole genome shotgun (WGS) entry which is preliminary data.</text>
</comment>
<dbReference type="RefSeq" id="WP_034959348.1">
    <property type="nucleotide sequence ID" value="NZ_JMIW01000002.1"/>
</dbReference>
<gene>
    <name evidence="2" type="ORF">EH31_07615</name>
</gene>
<dbReference type="InterPro" id="IPR036291">
    <property type="entry name" value="NAD(P)-bd_dom_sf"/>
</dbReference>